<protein>
    <recommendedName>
        <fullName evidence="5 19">Biotin carboxylase</fullName>
        <ecNumber evidence="4 19">6.3.4.14</ecNumber>
    </recommendedName>
    <alternativeName>
        <fullName evidence="16 19">Acetyl-coenzyme A carboxylase biotin carboxylase subunit A</fullName>
    </alternativeName>
</protein>
<organism evidence="22 23">
    <name type="scientific">SAR86 cluster bacterium</name>
    <dbReference type="NCBI Taxonomy" id="2030880"/>
    <lineage>
        <taxon>Bacteria</taxon>
        <taxon>Pseudomonadati</taxon>
        <taxon>Pseudomonadota</taxon>
        <taxon>Gammaproteobacteria</taxon>
        <taxon>SAR86 cluster</taxon>
    </lineage>
</organism>
<comment type="catalytic activity">
    <reaction evidence="17 19">
        <text>N(6)-biotinyl-L-lysyl-[protein] + hydrogencarbonate + ATP = N(6)-carboxybiotinyl-L-lysyl-[protein] + ADP + phosphate + H(+)</text>
        <dbReference type="Rhea" id="RHEA:13501"/>
        <dbReference type="Rhea" id="RHEA-COMP:10505"/>
        <dbReference type="Rhea" id="RHEA-COMP:10506"/>
        <dbReference type="ChEBI" id="CHEBI:15378"/>
        <dbReference type="ChEBI" id="CHEBI:17544"/>
        <dbReference type="ChEBI" id="CHEBI:30616"/>
        <dbReference type="ChEBI" id="CHEBI:43474"/>
        <dbReference type="ChEBI" id="CHEBI:83144"/>
        <dbReference type="ChEBI" id="CHEBI:83145"/>
        <dbReference type="ChEBI" id="CHEBI:456216"/>
        <dbReference type="EC" id="6.3.4.14"/>
    </reaction>
</comment>
<dbReference type="EC" id="6.3.4.14" evidence="4 19"/>
<evidence type="ECO:0000313" key="23">
    <source>
        <dbReference type="Proteomes" id="UP000252915"/>
    </source>
</evidence>
<evidence type="ECO:0000313" key="22">
    <source>
        <dbReference type="EMBL" id="RCL45362.1"/>
    </source>
</evidence>
<dbReference type="SUPFAM" id="SSF56059">
    <property type="entry name" value="Glutathione synthetase ATP-binding domain-like"/>
    <property type="match status" value="1"/>
</dbReference>
<evidence type="ECO:0000256" key="1">
    <source>
        <dbReference type="ARBA" id="ARBA00003761"/>
    </source>
</evidence>
<dbReference type="PROSITE" id="PS50979">
    <property type="entry name" value="BC"/>
    <property type="match status" value="1"/>
</dbReference>
<dbReference type="PANTHER" id="PTHR48095:SF2">
    <property type="entry name" value="BIOTIN CARBOXYLASE, CHLOROPLASTIC"/>
    <property type="match status" value="1"/>
</dbReference>
<dbReference type="PROSITE" id="PS00867">
    <property type="entry name" value="CPSASE_2"/>
    <property type="match status" value="1"/>
</dbReference>
<feature type="domain" description="Biotin carboxylation" evidence="21">
    <location>
        <begin position="1"/>
        <end position="445"/>
    </location>
</feature>
<evidence type="ECO:0000256" key="3">
    <source>
        <dbReference type="ARBA" id="ARBA00011750"/>
    </source>
</evidence>
<comment type="subunit">
    <text evidence="3 19">Acetyl-CoA carboxylase is a heterohexamer of biotin carboxyl carrier protein, biotin carboxylase and the two subunits of carboxyl transferase in a 2:2 complex.</text>
</comment>
<evidence type="ECO:0000256" key="4">
    <source>
        <dbReference type="ARBA" id="ARBA00013263"/>
    </source>
</evidence>
<evidence type="ECO:0000256" key="13">
    <source>
        <dbReference type="ARBA" id="ARBA00023098"/>
    </source>
</evidence>
<dbReference type="InterPro" id="IPR005479">
    <property type="entry name" value="CPAse_ATP-bd"/>
</dbReference>
<feature type="domain" description="ATP-grasp" evidence="20">
    <location>
        <begin position="120"/>
        <end position="317"/>
    </location>
</feature>
<accession>A0A368C8K6</accession>
<dbReference type="Gene3D" id="3.30.1490.20">
    <property type="entry name" value="ATP-grasp fold, A domain"/>
    <property type="match status" value="1"/>
</dbReference>
<dbReference type="GO" id="GO:0046872">
    <property type="term" value="F:metal ion binding"/>
    <property type="evidence" value="ECO:0007669"/>
    <property type="project" value="UniProtKB-KW"/>
</dbReference>
<dbReference type="FunFam" id="3.40.50.20:FF:000010">
    <property type="entry name" value="Propionyl-CoA carboxylase subunit alpha"/>
    <property type="match status" value="1"/>
</dbReference>
<dbReference type="InterPro" id="IPR005482">
    <property type="entry name" value="Biotin_COase_C"/>
</dbReference>
<evidence type="ECO:0000256" key="17">
    <source>
        <dbReference type="ARBA" id="ARBA00048600"/>
    </source>
</evidence>
<keyword evidence="12" id="KW-0460">Magnesium</keyword>
<dbReference type="Proteomes" id="UP000252915">
    <property type="component" value="Unassembled WGS sequence"/>
</dbReference>
<keyword evidence="13 19" id="KW-0443">Lipid metabolism</keyword>
<comment type="pathway">
    <text evidence="2 19">Lipid metabolism; malonyl-CoA biosynthesis; malonyl-CoA from acetyl-CoA: step 1/1.</text>
</comment>
<dbReference type="Pfam" id="PF00289">
    <property type="entry name" value="Biotin_carb_N"/>
    <property type="match status" value="1"/>
</dbReference>
<gene>
    <name evidence="22" type="primary">accC</name>
    <name evidence="22" type="ORF">DBW92_01180</name>
</gene>
<dbReference type="GO" id="GO:0005524">
    <property type="term" value="F:ATP binding"/>
    <property type="evidence" value="ECO:0007669"/>
    <property type="project" value="UniProtKB-UniRule"/>
</dbReference>
<evidence type="ECO:0000256" key="19">
    <source>
        <dbReference type="RuleBase" id="RU365063"/>
    </source>
</evidence>
<dbReference type="InterPro" id="IPR011054">
    <property type="entry name" value="Rudment_hybrid_motif"/>
</dbReference>
<evidence type="ECO:0000256" key="16">
    <source>
        <dbReference type="ARBA" id="ARBA00033786"/>
    </source>
</evidence>
<dbReference type="InterPro" id="IPR004549">
    <property type="entry name" value="Acetyl_CoA_COase_biotin_COase"/>
</dbReference>
<dbReference type="InterPro" id="IPR011764">
    <property type="entry name" value="Biotin_carboxylation_dom"/>
</dbReference>
<evidence type="ECO:0000256" key="2">
    <source>
        <dbReference type="ARBA" id="ARBA00004956"/>
    </source>
</evidence>
<dbReference type="InterPro" id="IPR011761">
    <property type="entry name" value="ATP-grasp"/>
</dbReference>
<evidence type="ECO:0000256" key="6">
    <source>
        <dbReference type="ARBA" id="ARBA00022516"/>
    </source>
</evidence>
<evidence type="ECO:0000259" key="21">
    <source>
        <dbReference type="PROSITE" id="PS50979"/>
    </source>
</evidence>
<keyword evidence="6 19" id="KW-0444">Lipid biosynthesis</keyword>
<reference evidence="22 23" key="1">
    <citation type="journal article" date="2018" name="Microbiome">
        <title>Fine metagenomic profile of the Mediterranean stratified and mixed water columns revealed by assembly and recruitment.</title>
        <authorList>
            <person name="Haro-Moreno J.M."/>
            <person name="Lopez-Perez M."/>
            <person name="De La Torre J.R."/>
            <person name="Picazo A."/>
            <person name="Camacho A."/>
            <person name="Rodriguez-Valera F."/>
        </authorList>
    </citation>
    <scope>NUCLEOTIDE SEQUENCE [LARGE SCALE GENOMIC DNA]</scope>
    <source>
        <strain evidence="22">MED-G78</strain>
    </source>
</reference>
<evidence type="ECO:0000256" key="9">
    <source>
        <dbReference type="ARBA" id="ARBA00022741"/>
    </source>
</evidence>
<evidence type="ECO:0000256" key="12">
    <source>
        <dbReference type="ARBA" id="ARBA00022842"/>
    </source>
</evidence>
<dbReference type="EMBL" id="QOPI01000003">
    <property type="protein sequence ID" value="RCL45362.1"/>
    <property type="molecule type" value="Genomic_DNA"/>
</dbReference>
<dbReference type="Gene3D" id="3.30.470.20">
    <property type="entry name" value="ATP-grasp fold, B domain"/>
    <property type="match status" value="1"/>
</dbReference>
<keyword evidence="11 18" id="KW-0067">ATP-binding</keyword>
<evidence type="ECO:0000256" key="11">
    <source>
        <dbReference type="ARBA" id="ARBA00022840"/>
    </source>
</evidence>
<dbReference type="InterPro" id="IPR051602">
    <property type="entry name" value="ACC_Biotin_Carboxylase"/>
</dbReference>
<keyword evidence="8" id="KW-0479">Metal-binding</keyword>
<dbReference type="InterPro" id="IPR005481">
    <property type="entry name" value="BC-like_N"/>
</dbReference>
<dbReference type="FunFam" id="3.30.1490.20:FF:000003">
    <property type="entry name" value="acetyl-CoA carboxylase isoform X1"/>
    <property type="match status" value="1"/>
</dbReference>
<comment type="caution">
    <text evidence="22">The sequence shown here is derived from an EMBL/GenBank/DDBJ whole genome shotgun (WGS) entry which is preliminary data.</text>
</comment>
<evidence type="ECO:0000256" key="18">
    <source>
        <dbReference type="PROSITE-ProRule" id="PRU00409"/>
    </source>
</evidence>
<keyword evidence="7 19" id="KW-0436">Ligase</keyword>
<dbReference type="NCBIfam" id="NF006367">
    <property type="entry name" value="PRK08591.1"/>
    <property type="match status" value="1"/>
</dbReference>
<dbReference type="UniPathway" id="UPA00655">
    <property type="reaction ID" value="UER00711"/>
</dbReference>
<dbReference type="InterPro" id="IPR013815">
    <property type="entry name" value="ATP_grasp_subdomain_1"/>
</dbReference>
<evidence type="ECO:0000256" key="15">
    <source>
        <dbReference type="ARBA" id="ARBA00023267"/>
    </source>
</evidence>
<dbReference type="GO" id="GO:0006633">
    <property type="term" value="P:fatty acid biosynthetic process"/>
    <property type="evidence" value="ECO:0007669"/>
    <property type="project" value="UniProtKB-KW"/>
</dbReference>
<dbReference type="Pfam" id="PF02785">
    <property type="entry name" value="Biotin_carb_C"/>
    <property type="match status" value="1"/>
</dbReference>
<sequence length="448" mass="50042">MSHKVLIANRGEIALRAIRACKELDIKTVAVYSLGDKNLKHLKFADETVCIGPANPIESYLNVPSILAAAELTNVDAIYPGYGFLAEDYTFAEKCEESGFKFIGPNSKTIKLMGDKITAKNIAEKAGIQIVPGYKDDLPDSQDEIMMIGNKIGYPLMIKATAGGGGRGMRLIESEKDLINGIEITKQEAKNAFGNNIVYLEKFISDPRHIEVQVVGDGNGNAIHLGTRDCSIQRRHQKIIEEAPASNLDDESLQNTLDSCIKLCRDINYEGVGTLEFLYENNTFYFIEMNTRIQVEHPVSEMITGFDLVKAQLKIALDMPMFLEQSRISFRGHAIECRINAENPSTFTPSPGLISKMHPPGGFGVRFDSHIYSGYEVPPYYDSLLAKIITSANSRSSCIRRMVSALDEFFVEGIETNHSLHQKLMHDEVFNKNEHTISYLEKEFLKEI</sequence>
<dbReference type="PROSITE" id="PS50975">
    <property type="entry name" value="ATP_GRASP"/>
    <property type="match status" value="1"/>
</dbReference>
<dbReference type="SMART" id="SM00878">
    <property type="entry name" value="Biotin_carb_C"/>
    <property type="match status" value="1"/>
</dbReference>
<proteinExistence type="predicted"/>
<dbReference type="GO" id="GO:0004075">
    <property type="term" value="F:biotin carboxylase activity"/>
    <property type="evidence" value="ECO:0007669"/>
    <property type="project" value="UniProtKB-EC"/>
</dbReference>
<dbReference type="PANTHER" id="PTHR48095">
    <property type="entry name" value="PYRUVATE CARBOXYLASE SUBUNIT A"/>
    <property type="match status" value="1"/>
</dbReference>
<dbReference type="SUPFAM" id="SSF51246">
    <property type="entry name" value="Rudiment single hybrid motif"/>
    <property type="match status" value="1"/>
</dbReference>
<evidence type="ECO:0000256" key="10">
    <source>
        <dbReference type="ARBA" id="ARBA00022832"/>
    </source>
</evidence>
<dbReference type="PROSITE" id="PS00866">
    <property type="entry name" value="CPSASE_1"/>
    <property type="match status" value="1"/>
</dbReference>
<keyword evidence="10 19" id="KW-0276">Fatty acid metabolism</keyword>
<evidence type="ECO:0000259" key="20">
    <source>
        <dbReference type="PROSITE" id="PS50975"/>
    </source>
</evidence>
<dbReference type="Gene3D" id="3.40.50.20">
    <property type="match status" value="1"/>
</dbReference>
<dbReference type="GO" id="GO:2001295">
    <property type="term" value="P:malonyl-CoA biosynthetic process"/>
    <property type="evidence" value="ECO:0007669"/>
    <property type="project" value="UniProtKB-UniPathway"/>
</dbReference>
<keyword evidence="14 19" id="KW-0275">Fatty acid biosynthesis</keyword>
<keyword evidence="15 19" id="KW-0092">Biotin</keyword>
<name>A0A368C8K6_9GAMM</name>
<evidence type="ECO:0000256" key="5">
    <source>
        <dbReference type="ARBA" id="ARBA00017242"/>
    </source>
</evidence>
<comment type="function">
    <text evidence="1 19">This protein is a component of the acetyl coenzyme A carboxylase complex; first, biotin carboxylase catalyzes the carboxylation of the carrier protein and then the transcarboxylase transfers the carboxyl group to form malonyl-CoA.</text>
</comment>
<dbReference type="InterPro" id="IPR016185">
    <property type="entry name" value="PreATP-grasp_dom_sf"/>
</dbReference>
<dbReference type="NCBIfam" id="TIGR00514">
    <property type="entry name" value="accC"/>
    <property type="match status" value="1"/>
</dbReference>
<evidence type="ECO:0000256" key="14">
    <source>
        <dbReference type="ARBA" id="ARBA00023160"/>
    </source>
</evidence>
<dbReference type="Pfam" id="PF02786">
    <property type="entry name" value="CPSase_L_D2"/>
    <property type="match status" value="1"/>
</dbReference>
<dbReference type="SUPFAM" id="SSF52440">
    <property type="entry name" value="PreATP-grasp domain"/>
    <property type="match status" value="1"/>
</dbReference>
<keyword evidence="9 18" id="KW-0547">Nucleotide-binding</keyword>
<dbReference type="AlphaFoldDB" id="A0A368C8K6"/>
<evidence type="ECO:0000256" key="7">
    <source>
        <dbReference type="ARBA" id="ARBA00022598"/>
    </source>
</evidence>
<evidence type="ECO:0000256" key="8">
    <source>
        <dbReference type="ARBA" id="ARBA00022723"/>
    </source>
</evidence>